<keyword evidence="2" id="KW-0547">Nucleotide-binding</keyword>
<keyword evidence="4" id="KW-1185">Reference proteome</keyword>
<feature type="binding site" evidence="2">
    <location>
        <position position="44"/>
    </location>
    <ligand>
        <name>Mg(2+)</name>
        <dbReference type="ChEBI" id="CHEBI:18420"/>
    </ligand>
</feature>
<protein>
    <recommendedName>
        <fullName evidence="2">ATP-dependent dethiobiotin synthetase BioD</fullName>
        <ecNumber evidence="2">6.3.3.3</ecNumber>
    </recommendedName>
    <alternativeName>
        <fullName evidence="2">DTB synthetase</fullName>
        <shortName evidence="2">DTBS</shortName>
    </alternativeName>
    <alternativeName>
        <fullName evidence="2">Dethiobiotin synthase</fullName>
    </alternativeName>
</protein>
<feature type="binding site" evidence="2">
    <location>
        <position position="37"/>
    </location>
    <ligand>
        <name>substrate</name>
    </ligand>
</feature>
<evidence type="ECO:0000313" key="4">
    <source>
        <dbReference type="Proteomes" id="UP001153642"/>
    </source>
</evidence>
<dbReference type="RefSeq" id="WP_277899833.1">
    <property type="nucleotide sequence ID" value="NZ_JAPMUA010000003.1"/>
</dbReference>
<dbReference type="Proteomes" id="UP001153642">
    <property type="component" value="Unassembled WGS sequence"/>
</dbReference>
<dbReference type="InterPro" id="IPR027417">
    <property type="entry name" value="P-loop_NTPase"/>
</dbReference>
<comment type="subunit">
    <text evidence="2">Homodimer.</text>
</comment>
<comment type="catalytic activity">
    <reaction evidence="2">
        <text>(7R,8S)-7,8-diammoniononanoate + CO2 + ATP = (4R,5S)-dethiobiotin + ADP + phosphate + 3 H(+)</text>
        <dbReference type="Rhea" id="RHEA:15805"/>
        <dbReference type="ChEBI" id="CHEBI:15378"/>
        <dbReference type="ChEBI" id="CHEBI:16526"/>
        <dbReference type="ChEBI" id="CHEBI:30616"/>
        <dbReference type="ChEBI" id="CHEBI:43474"/>
        <dbReference type="ChEBI" id="CHEBI:149469"/>
        <dbReference type="ChEBI" id="CHEBI:149473"/>
        <dbReference type="ChEBI" id="CHEBI:456216"/>
        <dbReference type="EC" id="6.3.3.3"/>
    </reaction>
</comment>
<dbReference type="PANTHER" id="PTHR43210:SF5">
    <property type="entry name" value="DETHIOBIOTIN SYNTHETASE"/>
    <property type="match status" value="1"/>
</dbReference>
<dbReference type="PIRSF" id="PIRSF006755">
    <property type="entry name" value="DTB_synth"/>
    <property type="match status" value="1"/>
</dbReference>
<keyword evidence="2" id="KW-0963">Cytoplasm</keyword>
<comment type="function">
    <text evidence="2">Catalyzes a mechanistically unusual reaction, the ATP-dependent insertion of CO2 between the N7 and N8 nitrogen atoms of 7,8-diaminopelargonic acid (DAPA, also called 7,8-diammoniononanoate) to form a ureido ring.</text>
</comment>
<name>A0ABT6FSK9_9FLAO</name>
<keyword evidence="2" id="KW-0460">Magnesium</keyword>
<accession>A0ABT6FSK9</accession>
<dbReference type="PANTHER" id="PTHR43210">
    <property type="entry name" value="DETHIOBIOTIN SYNTHETASE"/>
    <property type="match status" value="1"/>
</dbReference>
<dbReference type="HAMAP" id="MF_00336">
    <property type="entry name" value="BioD"/>
    <property type="match status" value="1"/>
</dbReference>
<gene>
    <name evidence="2 3" type="primary">bioD</name>
    <name evidence="3" type="ORF">OSR52_10290</name>
</gene>
<feature type="binding site" evidence="2">
    <location>
        <position position="100"/>
    </location>
    <ligand>
        <name>Mg(2+)</name>
        <dbReference type="ChEBI" id="CHEBI:18420"/>
    </ligand>
</feature>
<dbReference type="Pfam" id="PF13500">
    <property type="entry name" value="AAA_26"/>
    <property type="match status" value="1"/>
</dbReference>
<dbReference type="GO" id="GO:0004141">
    <property type="term" value="F:dethiobiotin synthase activity"/>
    <property type="evidence" value="ECO:0007669"/>
    <property type="project" value="UniProtKB-EC"/>
</dbReference>
<evidence type="ECO:0000256" key="1">
    <source>
        <dbReference type="ARBA" id="ARBA00022756"/>
    </source>
</evidence>
<comment type="subcellular location">
    <subcellularLocation>
        <location evidence="2">Cytoplasm</location>
    </subcellularLocation>
</comment>
<proteinExistence type="inferred from homology"/>
<keyword evidence="2 3" id="KW-0436">Ligase</keyword>
<dbReference type="SUPFAM" id="SSF52540">
    <property type="entry name" value="P-loop containing nucleoside triphosphate hydrolases"/>
    <property type="match status" value="1"/>
</dbReference>
<dbReference type="EMBL" id="JAPMUA010000003">
    <property type="protein sequence ID" value="MDG3586259.1"/>
    <property type="molecule type" value="Genomic_DNA"/>
</dbReference>
<feature type="binding site" evidence="2">
    <location>
        <begin position="159"/>
        <end position="160"/>
    </location>
    <ligand>
        <name>ATP</name>
        <dbReference type="ChEBI" id="CHEBI:30616"/>
    </ligand>
</feature>
<comment type="similarity">
    <text evidence="2">Belongs to the dethiobiotin synthetase family.</text>
</comment>
<reference evidence="3" key="1">
    <citation type="submission" date="2022-11" db="EMBL/GenBank/DDBJ databases">
        <title>High-quality draft genome sequence of Galbibacter sp. strain CMA-7.</title>
        <authorList>
            <person name="Wei L."/>
            <person name="Dong C."/>
            <person name="Shao Z."/>
        </authorList>
    </citation>
    <scope>NUCLEOTIDE SEQUENCE</scope>
    <source>
        <strain evidence="3">CMA-7</strain>
    </source>
</reference>
<dbReference type="Gene3D" id="3.40.50.300">
    <property type="entry name" value="P-loop containing nucleotide triphosphate hydrolases"/>
    <property type="match status" value="1"/>
</dbReference>
<feature type="active site" evidence="2">
    <location>
        <position position="33"/>
    </location>
</feature>
<dbReference type="CDD" id="cd03109">
    <property type="entry name" value="DTBS"/>
    <property type="match status" value="1"/>
</dbReference>
<feature type="binding site" evidence="2">
    <location>
        <position position="17"/>
    </location>
    <ligand>
        <name>Mg(2+)</name>
        <dbReference type="ChEBI" id="CHEBI:18420"/>
    </ligand>
</feature>
<feature type="binding site" evidence="2">
    <location>
        <position position="44"/>
    </location>
    <ligand>
        <name>ATP</name>
        <dbReference type="ChEBI" id="CHEBI:30616"/>
    </ligand>
</feature>
<feature type="binding site" evidence="2">
    <location>
        <begin position="100"/>
        <end position="103"/>
    </location>
    <ligand>
        <name>ATP</name>
        <dbReference type="ChEBI" id="CHEBI:30616"/>
    </ligand>
</feature>
<comment type="caution">
    <text evidence="3">The sequence shown here is derived from an EMBL/GenBank/DDBJ whole genome shotgun (WGS) entry which is preliminary data.</text>
</comment>
<keyword evidence="2" id="KW-0067">ATP-binding</keyword>
<dbReference type="InterPro" id="IPR004472">
    <property type="entry name" value="DTB_synth_BioD"/>
</dbReference>
<comment type="cofactor">
    <cofactor evidence="2">
        <name>Mg(2+)</name>
        <dbReference type="ChEBI" id="CHEBI:18420"/>
    </cofactor>
</comment>
<comment type="caution">
    <text evidence="2">Lacks conserved residue(s) required for the propagation of feature annotation.</text>
</comment>
<dbReference type="NCBIfam" id="TIGR00347">
    <property type="entry name" value="bioD"/>
    <property type="match status" value="1"/>
</dbReference>
<keyword evidence="1 2" id="KW-0093">Biotin biosynthesis</keyword>
<keyword evidence="2" id="KW-0479">Metal-binding</keyword>
<sequence>MKPRYFVTGISTEVGKTITSAIIAEALEADYWKPIQSGDLDNSDTHKVKALISNTQTKFHPNSYALKVPISPHAAAVIDNIHIDIDKIKLPETANTLVIEGAGGLLVPLNEQNTIMDIIAPNYKIIVVSRHYLGSINHTLLTVNLLKQQGFDVAIIFSGKEHPTTEQIIQKMTNVPVIGRIDEEKEFTQETIRKYAKKFAKNLTEFSEAILSNKVS</sequence>
<feature type="binding site" evidence="2">
    <location>
        <begin position="13"/>
        <end position="18"/>
    </location>
    <ligand>
        <name>ATP</name>
        <dbReference type="ChEBI" id="CHEBI:30616"/>
    </ligand>
</feature>
<organism evidence="3 4">
    <name type="scientific">Galbibacter pacificus</name>
    <dbReference type="NCBI Taxonomy" id="2996052"/>
    <lineage>
        <taxon>Bacteria</taxon>
        <taxon>Pseudomonadati</taxon>
        <taxon>Bacteroidota</taxon>
        <taxon>Flavobacteriia</taxon>
        <taxon>Flavobacteriales</taxon>
        <taxon>Flavobacteriaceae</taxon>
        <taxon>Galbibacter</taxon>
    </lineage>
</organism>
<evidence type="ECO:0000256" key="2">
    <source>
        <dbReference type="HAMAP-Rule" id="MF_00336"/>
    </source>
</evidence>
<evidence type="ECO:0000313" key="3">
    <source>
        <dbReference type="EMBL" id="MDG3586259.1"/>
    </source>
</evidence>
<dbReference type="EC" id="6.3.3.3" evidence="2"/>
<comment type="pathway">
    <text evidence="2">Cofactor biosynthesis; biotin biosynthesis; biotin from 7,8-diaminononanoate: step 1/2.</text>
</comment>